<proteinExistence type="predicted"/>
<organism evidence="3 4">
    <name type="scientific">Paenimyroides viscosum</name>
    <dbReference type="NCBI Taxonomy" id="2488729"/>
    <lineage>
        <taxon>Bacteria</taxon>
        <taxon>Pseudomonadati</taxon>
        <taxon>Bacteroidota</taxon>
        <taxon>Flavobacteriia</taxon>
        <taxon>Flavobacteriales</taxon>
        <taxon>Flavobacteriaceae</taxon>
        <taxon>Paenimyroides</taxon>
    </lineage>
</organism>
<evidence type="ECO:0000256" key="1">
    <source>
        <dbReference type="SAM" id="SignalP"/>
    </source>
</evidence>
<comment type="caution">
    <text evidence="3">The sequence shown here is derived from an EMBL/GenBank/DDBJ whole genome shotgun (WGS) entry which is preliminary data.</text>
</comment>
<feature type="chain" id="PRO_5017922358" evidence="1">
    <location>
        <begin position="20"/>
        <end position="227"/>
    </location>
</feature>
<dbReference type="InterPro" id="IPR011250">
    <property type="entry name" value="OMP/PagP_B-barrel"/>
</dbReference>
<evidence type="ECO:0000313" key="3">
    <source>
        <dbReference type="EMBL" id="RRA97074.1"/>
    </source>
</evidence>
<feature type="domain" description="Outer membrane protein beta-barrel" evidence="2">
    <location>
        <begin position="19"/>
        <end position="195"/>
    </location>
</feature>
<name>A0A3P1B7T1_9FLAO</name>
<reference evidence="3 4" key="1">
    <citation type="submission" date="2018-11" db="EMBL/GenBank/DDBJ databases">
        <title>Flavobacterium sp. nov., YIM 102796 draft genome.</title>
        <authorList>
            <person name="Li G."/>
            <person name="Jiang Y."/>
        </authorList>
    </citation>
    <scope>NUCLEOTIDE SEQUENCE [LARGE SCALE GENOMIC DNA]</scope>
    <source>
        <strain evidence="3 4">YIM 102796</strain>
    </source>
</reference>
<feature type="signal peptide" evidence="1">
    <location>
        <begin position="1"/>
        <end position="19"/>
    </location>
</feature>
<dbReference type="AlphaFoldDB" id="A0A3P1B7T1"/>
<sequence>MKKTLLLLTAILGANIATAQLKVKAGTNISSITGSLRATLSDGETIYTLPNYKEQTKSKIGFYAGAGYEINLIDKIYVTPELIYSQFGANAKNTNTVNINSYSQNYLSLPIFIEYELIKGLRVGLGPQVDCLLKAVRKSNNEHLPEWARQYTISEVDITKIHNKLSFGINAGIAYNFYDNLNIEARYYLGLSNIYNNDKEPIFDNAIATDTEMKNQAIQIGLAYKFN</sequence>
<dbReference type="InterPro" id="IPR025665">
    <property type="entry name" value="Beta-barrel_OMP_2"/>
</dbReference>
<evidence type="ECO:0000259" key="2">
    <source>
        <dbReference type="Pfam" id="PF13568"/>
    </source>
</evidence>
<accession>A0A3P1B7T1</accession>
<keyword evidence="4" id="KW-1185">Reference proteome</keyword>
<protein>
    <submittedName>
        <fullName evidence="3">PorT family protein</fullName>
    </submittedName>
</protein>
<gene>
    <name evidence="3" type="ORF">EG242_00680</name>
</gene>
<evidence type="ECO:0000313" key="4">
    <source>
        <dbReference type="Proteomes" id="UP000268372"/>
    </source>
</evidence>
<dbReference type="SUPFAM" id="SSF56925">
    <property type="entry name" value="OMPA-like"/>
    <property type="match status" value="1"/>
</dbReference>
<dbReference type="Proteomes" id="UP000268372">
    <property type="component" value="Unassembled WGS sequence"/>
</dbReference>
<dbReference type="OrthoDB" id="947434at2"/>
<dbReference type="Pfam" id="PF13568">
    <property type="entry name" value="OMP_b-brl_2"/>
    <property type="match status" value="1"/>
</dbReference>
<dbReference type="RefSeq" id="WP_124897997.1">
    <property type="nucleotide sequence ID" value="NZ_RQTJ01000001.1"/>
</dbReference>
<dbReference type="EMBL" id="RQTJ01000001">
    <property type="protein sequence ID" value="RRA97074.1"/>
    <property type="molecule type" value="Genomic_DNA"/>
</dbReference>
<keyword evidence="1" id="KW-0732">Signal</keyword>